<gene>
    <name evidence="2" type="ORF">FO440_09850</name>
</gene>
<evidence type="ECO:0000313" key="3">
    <source>
        <dbReference type="Proteomes" id="UP000318733"/>
    </source>
</evidence>
<protein>
    <recommendedName>
        <fullName evidence="1">Pyrrolo-quinoline quinone repeat domain-containing protein</fullName>
    </recommendedName>
</protein>
<organism evidence="2 3">
    <name type="scientific">Mucilaginibacter corticis</name>
    <dbReference type="NCBI Taxonomy" id="2597670"/>
    <lineage>
        <taxon>Bacteria</taxon>
        <taxon>Pseudomonadati</taxon>
        <taxon>Bacteroidota</taxon>
        <taxon>Sphingobacteriia</taxon>
        <taxon>Sphingobacteriales</taxon>
        <taxon>Sphingobacteriaceae</taxon>
        <taxon>Mucilaginibacter</taxon>
    </lineage>
</organism>
<accession>A0A556MXD2</accession>
<dbReference type="Proteomes" id="UP000318733">
    <property type="component" value="Unassembled WGS sequence"/>
</dbReference>
<dbReference type="Gene3D" id="2.130.10.10">
    <property type="entry name" value="YVTN repeat-like/Quinoprotein amine dehydrogenase"/>
    <property type="match status" value="1"/>
</dbReference>
<dbReference type="RefSeq" id="WP_144248020.1">
    <property type="nucleotide sequence ID" value="NZ_VLPK01000001.1"/>
</dbReference>
<evidence type="ECO:0000313" key="2">
    <source>
        <dbReference type="EMBL" id="TSJ44459.1"/>
    </source>
</evidence>
<dbReference type="Pfam" id="PF13360">
    <property type="entry name" value="PQQ_2"/>
    <property type="match status" value="1"/>
</dbReference>
<feature type="domain" description="Pyrrolo-quinoline quinone repeat" evidence="1">
    <location>
        <begin position="52"/>
        <end position="142"/>
    </location>
</feature>
<name>A0A556MXD2_9SPHI</name>
<comment type="caution">
    <text evidence="2">The sequence shown here is derived from an EMBL/GenBank/DDBJ whole genome shotgun (WGS) entry which is preliminary data.</text>
</comment>
<dbReference type="PANTHER" id="PTHR34512:SF30">
    <property type="entry name" value="OUTER MEMBRANE PROTEIN ASSEMBLY FACTOR BAMB"/>
    <property type="match status" value="1"/>
</dbReference>
<reference evidence="2 3" key="1">
    <citation type="submission" date="2019-07" db="EMBL/GenBank/DDBJ databases">
        <authorList>
            <person name="Huq M.A."/>
        </authorList>
    </citation>
    <scope>NUCLEOTIDE SEQUENCE [LARGE SCALE GENOMIC DNA]</scope>
    <source>
        <strain evidence="2 3">MAH-19</strain>
    </source>
</reference>
<sequence length="430" mass="47238">MKKVYLLLASVTLLLFSCKKDGKKPGSEQINVSLPDSTLFVNTVDPTSGGSAIYILNAATGKSLAKFTYPADASTTWSCPVAGNNLLYTLQTTKINAVDIHTGQLVWTDAVNNALTPILHQQTFFGVRKDNISSYEVYALDATRQSNDFLWKFGLSGAPIQINYYNELLYVFTDATHLTAMDAKTVSVKWSIAAASNISANALSDGILIAGNIIYNASSGVQIGTAGTVDIPLFYWPGTIVKSQLLYATPTVYYVKTGHYRPDVYGGYDFNQDFLSEVDLASGTEKQRSKFSDGYILVPNTNTITQRWNNKLIISQYHMQPAKFDGSYISDRYGSIPADLSAEPVFFETDFSGRSSAYFIAGNLMYYFKVFLPPTAINPFVPTTANQFLAIDLVTGKQQWANAKSFDDYKGWAMAACVYAGGKGYSPFMQ</sequence>
<keyword evidence="3" id="KW-1185">Reference proteome</keyword>
<dbReference type="SUPFAM" id="SSF50998">
    <property type="entry name" value="Quinoprotein alcohol dehydrogenase-like"/>
    <property type="match status" value="2"/>
</dbReference>
<dbReference type="InterPro" id="IPR015943">
    <property type="entry name" value="WD40/YVTN_repeat-like_dom_sf"/>
</dbReference>
<dbReference type="OrthoDB" id="7012117at2"/>
<dbReference type="InterPro" id="IPR002372">
    <property type="entry name" value="PQQ_rpt_dom"/>
</dbReference>
<dbReference type="PROSITE" id="PS51257">
    <property type="entry name" value="PROKAR_LIPOPROTEIN"/>
    <property type="match status" value="1"/>
</dbReference>
<dbReference type="AlphaFoldDB" id="A0A556MXD2"/>
<proteinExistence type="predicted"/>
<evidence type="ECO:0000259" key="1">
    <source>
        <dbReference type="Pfam" id="PF13360"/>
    </source>
</evidence>
<dbReference type="InterPro" id="IPR011047">
    <property type="entry name" value="Quinoprotein_ADH-like_sf"/>
</dbReference>
<dbReference type="EMBL" id="VLPK01000001">
    <property type="protein sequence ID" value="TSJ44459.1"/>
    <property type="molecule type" value="Genomic_DNA"/>
</dbReference>
<dbReference type="PANTHER" id="PTHR34512">
    <property type="entry name" value="CELL SURFACE PROTEIN"/>
    <property type="match status" value="1"/>
</dbReference>